<keyword evidence="12" id="KW-0670">Pyruvate</keyword>
<dbReference type="Proteomes" id="UP000070589">
    <property type="component" value="Unassembled WGS sequence"/>
</dbReference>
<dbReference type="Gene3D" id="3.30.70.20">
    <property type="match status" value="2"/>
</dbReference>
<reference evidence="12 13" key="1">
    <citation type="journal article" date="2016" name="Sci. Rep.">
        <title>Metabolic traits of an uncultured archaeal lineage -MSBL1- from brine pools of the Red Sea.</title>
        <authorList>
            <person name="Mwirichia R."/>
            <person name="Alam I."/>
            <person name="Rashid M."/>
            <person name="Vinu M."/>
            <person name="Ba-Alawi W."/>
            <person name="Anthony Kamau A."/>
            <person name="Kamanda Ngugi D."/>
            <person name="Goker M."/>
            <person name="Klenk H.P."/>
            <person name="Bajic V."/>
            <person name="Stingl U."/>
        </authorList>
    </citation>
    <scope>NUCLEOTIDE SEQUENCE [LARGE SCALE GENOMIC DNA]</scope>
    <source>
        <strain evidence="12">SCGC-AAA259D14</strain>
    </source>
</reference>
<dbReference type="InterPro" id="IPR001080">
    <property type="entry name" value="3Fe4S_ferredoxin"/>
</dbReference>
<keyword evidence="5 10" id="KW-0479">Metal-binding</keyword>
<dbReference type="InterPro" id="IPR011898">
    <property type="entry name" value="PorD_KorD"/>
</dbReference>
<dbReference type="GO" id="GO:0016625">
    <property type="term" value="F:oxidoreductase activity, acting on the aldehyde or oxo group of donors, iron-sulfur protein as acceptor"/>
    <property type="evidence" value="ECO:0007669"/>
    <property type="project" value="InterPro"/>
</dbReference>
<keyword evidence="9 10" id="KW-0411">Iron-sulfur</keyword>
<comment type="function">
    <text evidence="10">Ferredoxins are iron-sulfur proteins that transfer electrons in a wide variety of metabolic reactions.</text>
</comment>
<dbReference type="AlphaFoldDB" id="A0A133U853"/>
<evidence type="ECO:0000256" key="2">
    <source>
        <dbReference type="ARBA" id="ARBA00011595"/>
    </source>
</evidence>
<name>A0A133U853_9EURY</name>
<keyword evidence="4" id="KW-0004">4Fe-4S</keyword>
<evidence type="ECO:0000256" key="7">
    <source>
        <dbReference type="ARBA" id="ARBA00022982"/>
    </source>
</evidence>
<keyword evidence="6" id="KW-0677">Repeat</keyword>
<keyword evidence="3 10" id="KW-0813">Transport</keyword>
<evidence type="ECO:0000256" key="8">
    <source>
        <dbReference type="ARBA" id="ARBA00023004"/>
    </source>
</evidence>
<evidence type="ECO:0000256" key="5">
    <source>
        <dbReference type="ARBA" id="ARBA00022723"/>
    </source>
</evidence>
<dbReference type="PRINTS" id="PR00352">
    <property type="entry name" value="3FE4SFRDOXIN"/>
</dbReference>
<evidence type="ECO:0000256" key="6">
    <source>
        <dbReference type="ARBA" id="ARBA00022737"/>
    </source>
</evidence>
<keyword evidence="8 10" id="KW-0408">Iron</keyword>
<dbReference type="NCBIfam" id="TIGR02179">
    <property type="entry name" value="PorD_KorD"/>
    <property type="match status" value="1"/>
</dbReference>
<dbReference type="PANTHER" id="PTHR43724">
    <property type="entry name" value="PYRUVATE SYNTHASE SUBUNIT PORD"/>
    <property type="match status" value="1"/>
</dbReference>
<dbReference type="GO" id="GO:0051539">
    <property type="term" value="F:4 iron, 4 sulfur cluster binding"/>
    <property type="evidence" value="ECO:0007669"/>
    <property type="project" value="UniProtKB-KW"/>
</dbReference>
<dbReference type="PROSITE" id="PS51379">
    <property type="entry name" value="4FE4S_FER_2"/>
    <property type="match status" value="2"/>
</dbReference>
<evidence type="ECO:0000259" key="11">
    <source>
        <dbReference type="PROSITE" id="PS51379"/>
    </source>
</evidence>
<gene>
    <name evidence="12" type="ORF">AKJ62_01150</name>
</gene>
<comment type="subunit">
    <text evidence="2">Heterotetramer of one alpha, one beta, one delta and one gamma chain.</text>
</comment>
<sequence length="94" mass="10665">MVEDPYENLKVTIGAVVMPRTTLVNKTGSWREFKPVIDHDKCIACGTCEKFCPDMAVKEVEEERFEIDLDYCKGCEICAEECPVDAIEMVKEAK</sequence>
<keyword evidence="13" id="KW-1185">Reference proteome</keyword>
<dbReference type="PROSITE" id="PS00198">
    <property type="entry name" value="4FE4S_FER_1"/>
    <property type="match status" value="1"/>
</dbReference>
<dbReference type="GO" id="GO:0005506">
    <property type="term" value="F:iron ion binding"/>
    <property type="evidence" value="ECO:0007669"/>
    <property type="project" value="UniProtKB-UniRule"/>
</dbReference>
<evidence type="ECO:0000313" key="12">
    <source>
        <dbReference type="EMBL" id="KXA90358.1"/>
    </source>
</evidence>
<evidence type="ECO:0000256" key="4">
    <source>
        <dbReference type="ARBA" id="ARBA00022485"/>
    </source>
</evidence>
<dbReference type="InterPro" id="IPR017896">
    <property type="entry name" value="4Fe4S_Fe-S-bd"/>
</dbReference>
<organism evidence="12 13">
    <name type="scientific">candidate division MSBL1 archaeon SCGC-AAA259D14</name>
    <dbReference type="NCBI Taxonomy" id="1698261"/>
    <lineage>
        <taxon>Archaea</taxon>
        <taxon>Methanobacteriati</taxon>
        <taxon>Methanobacteriota</taxon>
        <taxon>candidate division MSBL1</taxon>
    </lineage>
</organism>
<dbReference type="Pfam" id="PF14697">
    <property type="entry name" value="Fer4_21"/>
    <property type="match status" value="1"/>
</dbReference>
<protein>
    <recommendedName>
        <fullName evidence="10">Ferredoxin</fullName>
    </recommendedName>
</protein>
<dbReference type="EMBL" id="LHXL01000007">
    <property type="protein sequence ID" value="KXA90358.1"/>
    <property type="molecule type" value="Genomic_DNA"/>
</dbReference>
<dbReference type="PANTHER" id="PTHR43724:SF1">
    <property type="entry name" value="PYRUVATE SYNTHASE SUBUNIT PORD"/>
    <property type="match status" value="1"/>
</dbReference>
<dbReference type="InterPro" id="IPR017900">
    <property type="entry name" value="4Fe4S_Fe_S_CS"/>
</dbReference>
<feature type="domain" description="4Fe-4S ferredoxin-type" evidence="11">
    <location>
        <begin position="63"/>
        <end position="92"/>
    </location>
</feature>
<dbReference type="SUPFAM" id="SSF54862">
    <property type="entry name" value="4Fe-4S ferredoxins"/>
    <property type="match status" value="1"/>
</dbReference>
<proteinExistence type="predicted"/>
<keyword evidence="7 10" id="KW-0249">Electron transport</keyword>
<evidence type="ECO:0000256" key="1">
    <source>
        <dbReference type="ARBA" id="ARBA00001966"/>
    </source>
</evidence>
<comment type="caution">
    <text evidence="12">The sequence shown here is derived from an EMBL/GenBank/DDBJ whole genome shotgun (WGS) entry which is preliminary data.</text>
</comment>
<evidence type="ECO:0000256" key="10">
    <source>
        <dbReference type="RuleBase" id="RU368020"/>
    </source>
</evidence>
<accession>A0A133U853</accession>
<evidence type="ECO:0000256" key="3">
    <source>
        <dbReference type="ARBA" id="ARBA00022448"/>
    </source>
</evidence>
<evidence type="ECO:0000256" key="9">
    <source>
        <dbReference type="ARBA" id="ARBA00023014"/>
    </source>
</evidence>
<dbReference type="GO" id="GO:0009055">
    <property type="term" value="F:electron transfer activity"/>
    <property type="evidence" value="ECO:0007669"/>
    <property type="project" value="UniProtKB-UniRule"/>
</dbReference>
<comment type="cofactor">
    <cofactor evidence="1">
        <name>[4Fe-4S] cluster</name>
        <dbReference type="ChEBI" id="CHEBI:49883"/>
    </cofactor>
</comment>
<feature type="domain" description="4Fe-4S ferredoxin-type" evidence="11">
    <location>
        <begin position="33"/>
        <end position="62"/>
    </location>
</feature>
<evidence type="ECO:0000313" key="13">
    <source>
        <dbReference type="Proteomes" id="UP000070589"/>
    </source>
</evidence>